<protein>
    <submittedName>
        <fullName evidence="3">Por secretion system C-terminal sorting domain-containing protein</fullName>
    </submittedName>
</protein>
<dbReference type="InterPro" id="IPR013783">
    <property type="entry name" value="Ig-like_fold"/>
</dbReference>
<feature type="domain" description="Secretion system C-terminal sorting" evidence="2">
    <location>
        <begin position="277"/>
        <end position="351"/>
    </location>
</feature>
<dbReference type="Proteomes" id="UP000198697">
    <property type="component" value="Unassembled WGS sequence"/>
</dbReference>
<dbReference type="InterPro" id="IPR026444">
    <property type="entry name" value="Secre_tail"/>
</dbReference>
<organism evidence="3 4">
    <name type="scientific">Hymenobacter actinosclerus</name>
    <dbReference type="NCBI Taxonomy" id="82805"/>
    <lineage>
        <taxon>Bacteria</taxon>
        <taxon>Pseudomonadati</taxon>
        <taxon>Bacteroidota</taxon>
        <taxon>Cytophagia</taxon>
        <taxon>Cytophagales</taxon>
        <taxon>Hymenobacteraceae</taxon>
        <taxon>Hymenobacter</taxon>
    </lineage>
</organism>
<dbReference type="NCBIfam" id="TIGR04183">
    <property type="entry name" value="Por_Secre_tail"/>
    <property type="match status" value="1"/>
</dbReference>
<accession>A0A1I0IIS9</accession>
<proteinExistence type="predicted"/>
<reference evidence="4" key="1">
    <citation type="submission" date="2016-10" db="EMBL/GenBank/DDBJ databases">
        <authorList>
            <person name="Varghese N."/>
            <person name="Submissions S."/>
        </authorList>
    </citation>
    <scope>NUCLEOTIDE SEQUENCE [LARGE SCALE GENOMIC DNA]</scope>
    <source>
        <strain evidence="4">DSM 15310</strain>
    </source>
</reference>
<sequence>MPLQLRGQNYPDLVLVAPFSLPTIVTAGETYPMSASIRVNGSPGAGAQFNCIGYYLSSDARWDATDTYLGISCQGLLNAGQSGPTSIVATIPTLTTAGSYYIVLVADPLNAEQEQDETNNVVSFPVEVISGGVSLPDLELWRPSISFNRVPVGGVTGAFGFIFNRGASAVSVYEVGFYLSTDSLFSANTDIFIGQITGGSLNGTSNGSTGDGTFFSAPLLPVPRGTSPSNYYLLLVADPRNLIAESNENNNTRALPLTVTGNVLAAAAATPVEAVQLYPNPISQGANLTLRLEGATSKPVKLLLLDPLGRSIRQQILPPGQTETIIETAYLPSGLYLLHLTAENMHVVRRVQVK</sequence>
<dbReference type="Pfam" id="PF07705">
    <property type="entry name" value="CARDB"/>
    <property type="match status" value="2"/>
</dbReference>
<name>A0A1I0IIS9_9BACT</name>
<feature type="domain" description="CARDB" evidence="1">
    <location>
        <begin position="11"/>
        <end position="123"/>
    </location>
</feature>
<dbReference type="EMBL" id="FOHS01000005">
    <property type="protein sequence ID" value="SET96957.1"/>
    <property type="molecule type" value="Genomic_DNA"/>
</dbReference>
<evidence type="ECO:0000259" key="2">
    <source>
        <dbReference type="Pfam" id="PF18962"/>
    </source>
</evidence>
<evidence type="ECO:0000259" key="1">
    <source>
        <dbReference type="Pfam" id="PF07705"/>
    </source>
</evidence>
<gene>
    <name evidence="3" type="ORF">SAMN04487998_3326</name>
</gene>
<evidence type="ECO:0000313" key="4">
    <source>
        <dbReference type="Proteomes" id="UP000198697"/>
    </source>
</evidence>
<dbReference type="STRING" id="82805.SAMN04487998_3326"/>
<keyword evidence="4" id="KW-1185">Reference proteome</keyword>
<feature type="domain" description="CARDB" evidence="1">
    <location>
        <begin position="163"/>
        <end position="253"/>
    </location>
</feature>
<evidence type="ECO:0000313" key="3">
    <source>
        <dbReference type="EMBL" id="SET96957.1"/>
    </source>
</evidence>
<dbReference type="InterPro" id="IPR011635">
    <property type="entry name" value="CARDB"/>
</dbReference>
<dbReference type="AlphaFoldDB" id="A0A1I0IIS9"/>
<dbReference type="Pfam" id="PF18962">
    <property type="entry name" value="Por_Secre_tail"/>
    <property type="match status" value="1"/>
</dbReference>
<dbReference type="Gene3D" id="2.60.40.10">
    <property type="entry name" value="Immunoglobulins"/>
    <property type="match status" value="2"/>
</dbReference>